<proteinExistence type="predicted"/>
<gene>
    <name evidence="2" type="ORF">KDM87_07960</name>
</gene>
<protein>
    <submittedName>
        <fullName evidence="2">Uncharacterized protein</fullName>
    </submittedName>
</protein>
<dbReference type="EMBL" id="JAGSPK010000002">
    <property type="protein sequence ID" value="MBR7792532.1"/>
    <property type="molecule type" value="Genomic_DNA"/>
</dbReference>
<keyword evidence="3" id="KW-1185">Reference proteome</keyword>
<reference evidence="2 3" key="1">
    <citation type="submission" date="2021-04" db="EMBL/GenBank/DDBJ databases">
        <title>novel species isolated from subtropical streams in China.</title>
        <authorList>
            <person name="Lu H."/>
        </authorList>
    </citation>
    <scope>NUCLEOTIDE SEQUENCE [LARGE SCALE GENOMIC DNA]</scope>
    <source>
        <strain evidence="2 3">FT147W</strain>
    </source>
</reference>
<evidence type="ECO:0000256" key="1">
    <source>
        <dbReference type="SAM" id="MobiDB-lite"/>
    </source>
</evidence>
<evidence type="ECO:0000313" key="3">
    <source>
        <dbReference type="Proteomes" id="UP000682982"/>
    </source>
</evidence>
<name>A0ABS5H1I3_9BURK</name>
<dbReference type="RefSeq" id="WP_212678551.1">
    <property type="nucleotide sequence ID" value="NZ_JAGSPK010000002.1"/>
</dbReference>
<organism evidence="2 3">
    <name type="scientific">Undibacterium rivi</name>
    <dbReference type="NCBI Taxonomy" id="2828729"/>
    <lineage>
        <taxon>Bacteria</taxon>
        <taxon>Pseudomonadati</taxon>
        <taxon>Pseudomonadota</taxon>
        <taxon>Betaproteobacteria</taxon>
        <taxon>Burkholderiales</taxon>
        <taxon>Oxalobacteraceae</taxon>
        <taxon>Undibacterium</taxon>
    </lineage>
</organism>
<feature type="compositionally biased region" description="Polar residues" evidence="1">
    <location>
        <begin position="91"/>
        <end position="100"/>
    </location>
</feature>
<accession>A0ABS5H1I3</accession>
<comment type="caution">
    <text evidence="2">The sequence shown here is derived from an EMBL/GenBank/DDBJ whole genome shotgun (WGS) entry which is preliminary data.</text>
</comment>
<evidence type="ECO:0000313" key="2">
    <source>
        <dbReference type="EMBL" id="MBR7792532.1"/>
    </source>
</evidence>
<feature type="region of interest" description="Disordered" evidence="1">
    <location>
        <begin position="79"/>
        <end position="100"/>
    </location>
</feature>
<sequence length="100" mass="10767">MPNYFSYFKALAIRIDRAYSVRVPKKKGNEFGDSNFTKAHRPRNAAFLRAYVIASSLRAAVAGIPSGMPGSFVSGSPTPSFAAHPFGDGRSATTTQRSLP</sequence>
<dbReference type="Proteomes" id="UP000682982">
    <property type="component" value="Unassembled WGS sequence"/>
</dbReference>